<dbReference type="RefSeq" id="XP_033389444.1">
    <property type="nucleotide sequence ID" value="XM_033532639.1"/>
</dbReference>
<evidence type="ECO:0000313" key="2">
    <source>
        <dbReference type="Proteomes" id="UP000799778"/>
    </source>
</evidence>
<reference evidence="1" key="1">
    <citation type="journal article" date="2020" name="Stud. Mycol.">
        <title>101 Dothideomycetes genomes: a test case for predicting lifestyles and emergence of pathogens.</title>
        <authorList>
            <person name="Haridas S."/>
            <person name="Albert R."/>
            <person name="Binder M."/>
            <person name="Bloem J."/>
            <person name="Labutti K."/>
            <person name="Salamov A."/>
            <person name="Andreopoulos B."/>
            <person name="Baker S."/>
            <person name="Barry K."/>
            <person name="Bills G."/>
            <person name="Bluhm B."/>
            <person name="Cannon C."/>
            <person name="Castanera R."/>
            <person name="Culley D."/>
            <person name="Daum C."/>
            <person name="Ezra D."/>
            <person name="Gonzalez J."/>
            <person name="Henrissat B."/>
            <person name="Kuo A."/>
            <person name="Liang C."/>
            <person name="Lipzen A."/>
            <person name="Lutzoni F."/>
            <person name="Magnuson J."/>
            <person name="Mondo S."/>
            <person name="Nolan M."/>
            <person name="Ohm R."/>
            <person name="Pangilinan J."/>
            <person name="Park H.-J."/>
            <person name="Ramirez L."/>
            <person name="Alfaro M."/>
            <person name="Sun H."/>
            <person name="Tritt A."/>
            <person name="Yoshinaga Y."/>
            <person name="Zwiers L.-H."/>
            <person name="Turgeon B."/>
            <person name="Goodwin S."/>
            <person name="Spatafora J."/>
            <person name="Crous P."/>
            <person name="Grigoriev I."/>
        </authorList>
    </citation>
    <scope>NUCLEOTIDE SEQUENCE</scope>
    <source>
        <strain evidence="1">CBS 175.79</strain>
    </source>
</reference>
<gene>
    <name evidence="1" type="ORF">BU24DRAFT_469857</name>
</gene>
<dbReference type="AlphaFoldDB" id="A0A6A5Y6C1"/>
<accession>A0A6A5Y6C1</accession>
<sequence>MLRKKPTNKRHGATNNVTQNIPSLAGWIGESNVFRMLVEASLLLRENHGLQIGIFRGQDYANIDGALIIRPGPTYPYGSLSESWNWLSNHDPDEDLKIIPFDVKTNLYSNNTKQPVPFFILVIPEYPDYLCFIPARSYQTLNATHRMTHQAKHQSARLEFRTAGPCQFTFPAMLAPFAVHHSDLPAALTNMVNTILHGGNYVNPSNSVEYHGCTMLGPLRHMSLVFDMKGVTQAASKRKYLIEHKAITRGESLPATNYDALAPEQHWNFLFLQRSNRLTIIPRHYVSSRTSAPTGDTIDLGDPQSGQNFMQVIDKHSDTVKRTLQDKWRDPCISSSQCKATELAHSDQVSTIQGEVQGRKKWNLQVGTQRFILSFTEALNEQCFKLKEHVCIALPDSPCGDLLVVEHYWTDSEYATFRDSRILPVSLVRKSNGPNPRCVLVKLFEPGRQSAFALPICAAQDFIVVAATEPVDIDAAKPVELGNLCLFHSDDTNWFQDYPCVPCHNTSDRQWSYIQKHEATSNSKGASILSACFLNENVNPLKSIHNFIDGSVHRYFCDLFCEAQSRFVTQIYGNRGILQRQWNHGTARQVHTSSSTRDQLFRRVLCTLPPGTQPACPRALRQTLKDKIPEVKESTCLKSAERIRNEAYARIVGESQWGISLNRLVSLSGFSSIVPLSCDHCKDPEDCLFIQPPFFIKQDFKTNKCRGCIRNGVPCTFEQLSVETVEDLAGFEPFRRHVPCNRCWDRVEECDNNALGCQRCFDADEVCEREKCANYDEAGDDSSCRADCNRAHHDDKYENLTEKGRGDGGNWRDIRWQIANEIDNVRIAACQSCWDKGWEEFCDNGGVERGPCTVCREMASGSDGKQQCMRVRCPRWTQCKNQACQLAHIGQGFAFSDLVSQRRKNRQVSNTRLRAMHGIPPVAEAAFAEISLKRGQSSGS</sequence>
<dbReference type="OrthoDB" id="3690251at2759"/>
<keyword evidence="2" id="KW-1185">Reference proteome</keyword>
<dbReference type="Proteomes" id="UP000799778">
    <property type="component" value="Unassembled WGS sequence"/>
</dbReference>
<organism evidence="1 2">
    <name type="scientific">Aaosphaeria arxii CBS 175.79</name>
    <dbReference type="NCBI Taxonomy" id="1450172"/>
    <lineage>
        <taxon>Eukaryota</taxon>
        <taxon>Fungi</taxon>
        <taxon>Dikarya</taxon>
        <taxon>Ascomycota</taxon>
        <taxon>Pezizomycotina</taxon>
        <taxon>Dothideomycetes</taxon>
        <taxon>Pleosporomycetidae</taxon>
        <taxon>Pleosporales</taxon>
        <taxon>Pleosporales incertae sedis</taxon>
        <taxon>Aaosphaeria</taxon>
    </lineage>
</organism>
<name>A0A6A5Y6C1_9PLEO</name>
<dbReference type="EMBL" id="ML978066">
    <property type="protein sequence ID" value="KAF2021105.1"/>
    <property type="molecule type" value="Genomic_DNA"/>
</dbReference>
<dbReference type="GeneID" id="54290036"/>
<evidence type="ECO:0000313" key="1">
    <source>
        <dbReference type="EMBL" id="KAF2021105.1"/>
    </source>
</evidence>
<proteinExistence type="predicted"/>
<protein>
    <submittedName>
        <fullName evidence="1">Uncharacterized protein</fullName>
    </submittedName>
</protein>